<dbReference type="NCBIfam" id="TIGR03156">
    <property type="entry name" value="GTP_HflX"/>
    <property type="match status" value="1"/>
</dbReference>
<comment type="cofactor">
    <cofactor evidence="8">
        <name>Mg(2+)</name>
        <dbReference type="ChEBI" id="CHEBI:18420"/>
    </cofactor>
</comment>
<feature type="coiled-coil region" evidence="9">
    <location>
        <begin position="165"/>
        <end position="199"/>
    </location>
</feature>
<keyword evidence="2 8" id="KW-0479">Metal-binding</keyword>
<dbReference type="InterPro" id="IPR042108">
    <property type="entry name" value="GTPase_HflX_N_sf"/>
</dbReference>
<dbReference type="Pfam" id="PF19275">
    <property type="entry name" value="HflX_C"/>
    <property type="match status" value="1"/>
</dbReference>
<dbReference type="InterPro" id="IPR045498">
    <property type="entry name" value="HflX_C"/>
</dbReference>
<comment type="function">
    <text evidence="6">GTPase that associates with the 50S ribosomal subunit and may have a role during protein synthesis or ribosome biogenesis.</text>
</comment>
<dbReference type="InterPro" id="IPR016496">
    <property type="entry name" value="GTPase_HflX"/>
</dbReference>
<evidence type="ECO:0000256" key="3">
    <source>
        <dbReference type="ARBA" id="ARBA00022741"/>
    </source>
</evidence>
<feature type="binding site" evidence="7">
    <location>
        <begin position="235"/>
        <end position="239"/>
    </location>
    <ligand>
        <name>GTP</name>
        <dbReference type="ChEBI" id="CHEBI:37565"/>
    </ligand>
</feature>
<dbReference type="Pfam" id="PF01926">
    <property type="entry name" value="MMR_HSR1"/>
    <property type="match status" value="1"/>
</dbReference>
<feature type="region of interest" description="Disordered" evidence="10">
    <location>
        <begin position="427"/>
        <end position="451"/>
    </location>
</feature>
<dbReference type="GO" id="GO:0005525">
    <property type="term" value="F:GTP binding"/>
    <property type="evidence" value="ECO:0007669"/>
    <property type="project" value="UniProtKB-UniRule"/>
</dbReference>
<name>A0A517PWS9_9PLAN</name>
<keyword evidence="3 6" id="KW-0547">Nucleotide-binding</keyword>
<evidence type="ECO:0000313" key="12">
    <source>
        <dbReference type="EMBL" id="QDT23822.1"/>
    </source>
</evidence>
<dbReference type="PROSITE" id="PS51705">
    <property type="entry name" value="G_HFLX"/>
    <property type="match status" value="1"/>
</dbReference>
<keyword evidence="1 6" id="KW-0963">Cytoplasm</keyword>
<evidence type="ECO:0000256" key="4">
    <source>
        <dbReference type="ARBA" id="ARBA00022842"/>
    </source>
</evidence>
<dbReference type="Gene3D" id="3.40.50.300">
    <property type="entry name" value="P-loop containing nucleotide triphosphate hydrolases"/>
    <property type="match status" value="1"/>
</dbReference>
<dbReference type="InterPro" id="IPR025121">
    <property type="entry name" value="GTPase_HflX_N"/>
</dbReference>
<dbReference type="InterPro" id="IPR027417">
    <property type="entry name" value="P-loop_NTPase"/>
</dbReference>
<dbReference type="GO" id="GO:0043022">
    <property type="term" value="F:ribosome binding"/>
    <property type="evidence" value="ECO:0007669"/>
    <property type="project" value="TreeGrafter"/>
</dbReference>
<dbReference type="InterPro" id="IPR006073">
    <property type="entry name" value="GTP-bd"/>
</dbReference>
<evidence type="ECO:0000256" key="2">
    <source>
        <dbReference type="ARBA" id="ARBA00022723"/>
    </source>
</evidence>
<accession>A0A517PWS9</accession>
<dbReference type="SUPFAM" id="SSF52540">
    <property type="entry name" value="P-loop containing nucleoside triphosphate hydrolases"/>
    <property type="match status" value="1"/>
</dbReference>
<protein>
    <recommendedName>
        <fullName evidence="6">GTPase HflX</fullName>
    </recommendedName>
    <alternativeName>
        <fullName evidence="6">GTP-binding protein HflX</fullName>
    </alternativeName>
</protein>
<organism evidence="12 13">
    <name type="scientific">Gimesia chilikensis</name>
    <dbReference type="NCBI Taxonomy" id="2605989"/>
    <lineage>
        <taxon>Bacteria</taxon>
        <taxon>Pseudomonadati</taxon>
        <taxon>Planctomycetota</taxon>
        <taxon>Planctomycetia</taxon>
        <taxon>Planctomycetales</taxon>
        <taxon>Planctomycetaceae</taxon>
        <taxon>Gimesia</taxon>
    </lineage>
</organism>
<dbReference type="RefSeq" id="WP_145191778.1">
    <property type="nucleotide sequence ID" value="NZ_CP036266.1"/>
</dbReference>
<feature type="domain" description="Hflx-type G" evidence="11">
    <location>
        <begin position="204"/>
        <end position="370"/>
    </location>
</feature>
<dbReference type="FunFam" id="3.40.50.11060:FF:000001">
    <property type="entry name" value="GTPase HflX"/>
    <property type="match status" value="1"/>
</dbReference>
<dbReference type="GO" id="GO:0046872">
    <property type="term" value="F:metal ion binding"/>
    <property type="evidence" value="ECO:0007669"/>
    <property type="project" value="UniProtKB-KW"/>
</dbReference>
<evidence type="ECO:0000256" key="5">
    <source>
        <dbReference type="ARBA" id="ARBA00023134"/>
    </source>
</evidence>
<dbReference type="InterPro" id="IPR030394">
    <property type="entry name" value="G_HFLX_dom"/>
</dbReference>
<keyword evidence="4 8" id="KW-0460">Magnesium</keyword>
<dbReference type="Gene3D" id="3.40.50.11060">
    <property type="entry name" value="GTPase HflX, N-terminal domain"/>
    <property type="match status" value="1"/>
</dbReference>
<dbReference type="HAMAP" id="MF_00900">
    <property type="entry name" value="GTPase_HflX"/>
    <property type="match status" value="1"/>
</dbReference>
<dbReference type="FunFam" id="3.40.50.300:FF:000173">
    <property type="entry name" value="GTPase HflX"/>
    <property type="match status" value="1"/>
</dbReference>
<keyword evidence="9" id="KW-0175">Coiled coil</keyword>
<evidence type="ECO:0000256" key="10">
    <source>
        <dbReference type="SAM" id="MobiDB-lite"/>
    </source>
</evidence>
<keyword evidence="13" id="KW-1185">Reference proteome</keyword>
<dbReference type="InterPro" id="IPR032305">
    <property type="entry name" value="GTP-bd_M"/>
</dbReference>
<feature type="binding site" evidence="7">
    <location>
        <begin position="210"/>
        <end position="217"/>
    </location>
    <ligand>
        <name>GTP</name>
        <dbReference type="ChEBI" id="CHEBI:37565"/>
    </ligand>
</feature>
<evidence type="ECO:0000313" key="13">
    <source>
        <dbReference type="Proteomes" id="UP000320421"/>
    </source>
</evidence>
<reference evidence="12 13" key="1">
    <citation type="submission" date="2019-02" db="EMBL/GenBank/DDBJ databases">
        <title>Deep-cultivation of Planctomycetes and their phenomic and genomic characterization uncovers novel biology.</title>
        <authorList>
            <person name="Wiegand S."/>
            <person name="Jogler M."/>
            <person name="Boedeker C."/>
            <person name="Pinto D."/>
            <person name="Vollmers J."/>
            <person name="Rivas-Marin E."/>
            <person name="Kohn T."/>
            <person name="Peeters S.H."/>
            <person name="Heuer A."/>
            <person name="Rast P."/>
            <person name="Oberbeckmann S."/>
            <person name="Bunk B."/>
            <person name="Jeske O."/>
            <person name="Meyerdierks A."/>
            <person name="Storesund J.E."/>
            <person name="Kallscheuer N."/>
            <person name="Luecker S."/>
            <person name="Lage O.M."/>
            <person name="Pohl T."/>
            <person name="Merkel B.J."/>
            <person name="Hornburger P."/>
            <person name="Mueller R.-W."/>
            <person name="Bruemmer F."/>
            <person name="Labrenz M."/>
            <person name="Spormann A.M."/>
            <person name="Op den Camp H."/>
            <person name="Overmann J."/>
            <person name="Amann R."/>
            <person name="Jetten M.S.M."/>
            <person name="Mascher T."/>
            <person name="Medema M.H."/>
            <person name="Devos D.P."/>
            <person name="Kaster A.-K."/>
            <person name="Ovreas L."/>
            <person name="Rohde M."/>
            <person name="Galperin M.Y."/>
            <person name="Jogler C."/>
        </authorList>
    </citation>
    <scope>NUCLEOTIDE SEQUENCE [LARGE SCALE GENOMIC DNA]</scope>
    <source>
        <strain evidence="12 13">HG66A1</strain>
    </source>
</reference>
<dbReference type="CDD" id="cd01878">
    <property type="entry name" value="HflX"/>
    <property type="match status" value="1"/>
</dbReference>
<feature type="binding site" evidence="8">
    <location>
        <position position="217"/>
    </location>
    <ligand>
        <name>Mg(2+)</name>
        <dbReference type="ChEBI" id="CHEBI:18420"/>
    </ligand>
</feature>
<comment type="subunit">
    <text evidence="6">Monomer. Associates with the 50S ribosomal subunit.</text>
</comment>
<evidence type="ECO:0000256" key="6">
    <source>
        <dbReference type="HAMAP-Rule" id="MF_00900"/>
    </source>
</evidence>
<evidence type="ECO:0000256" key="9">
    <source>
        <dbReference type="SAM" id="Coils"/>
    </source>
</evidence>
<dbReference type="Pfam" id="PF16360">
    <property type="entry name" value="GTP-bdg_M"/>
    <property type="match status" value="1"/>
</dbReference>
<feature type="binding site" evidence="7">
    <location>
        <begin position="323"/>
        <end position="326"/>
    </location>
    <ligand>
        <name>GTP</name>
        <dbReference type="ChEBI" id="CHEBI:37565"/>
    </ligand>
</feature>
<dbReference type="PIRSF" id="PIRSF006809">
    <property type="entry name" value="GTP-binding_hflX_prd"/>
    <property type="match status" value="1"/>
</dbReference>
<evidence type="ECO:0000256" key="7">
    <source>
        <dbReference type="PIRSR" id="PIRSR006809-1"/>
    </source>
</evidence>
<comment type="similarity">
    <text evidence="6">Belongs to the TRAFAC class OBG-HflX-like GTPase superfamily. HflX GTPase family.</text>
</comment>
<keyword evidence="5 6" id="KW-0342">GTP-binding</keyword>
<dbReference type="PANTHER" id="PTHR10229:SF0">
    <property type="entry name" value="GTP-BINDING PROTEIN 6-RELATED"/>
    <property type="match status" value="1"/>
</dbReference>
<dbReference type="EMBL" id="CP036266">
    <property type="protein sequence ID" value="QDT23822.1"/>
    <property type="molecule type" value="Genomic_DNA"/>
</dbReference>
<dbReference type="AlphaFoldDB" id="A0A517PWS9"/>
<gene>
    <name evidence="6 12" type="primary">hflX</name>
    <name evidence="12" type="ORF">HG66A1_56470</name>
</gene>
<dbReference type="Pfam" id="PF13167">
    <property type="entry name" value="GTP-bdg_N"/>
    <property type="match status" value="1"/>
</dbReference>
<proteinExistence type="inferred from homology"/>
<evidence type="ECO:0000259" key="11">
    <source>
        <dbReference type="PROSITE" id="PS51705"/>
    </source>
</evidence>
<feature type="binding site" evidence="8">
    <location>
        <position position="237"/>
    </location>
    <ligand>
        <name>Mg(2+)</name>
        <dbReference type="ChEBI" id="CHEBI:18420"/>
    </ligand>
</feature>
<dbReference type="GO" id="GO:0003924">
    <property type="term" value="F:GTPase activity"/>
    <property type="evidence" value="ECO:0007669"/>
    <property type="project" value="UniProtKB-UniRule"/>
</dbReference>
<dbReference type="GO" id="GO:0005737">
    <property type="term" value="C:cytoplasm"/>
    <property type="evidence" value="ECO:0007669"/>
    <property type="project" value="UniProtKB-SubCell"/>
</dbReference>
<dbReference type="PRINTS" id="PR00326">
    <property type="entry name" value="GTP1OBG"/>
</dbReference>
<dbReference type="Proteomes" id="UP000320421">
    <property type="component" value="Chromosome"/>
</dbReference>
<comment type="subcellular location">
    <subcellularLocation>
        <location evidence="6">Cytoplasm</location>
    </subcellularLocation>
    <text evidence="6">May associate with membranes.</text>
</comment>
<feature type="binding site" evidence="7">
    <location>
        <begin position="257"/>
        <end position="260"/>
    </location>
    <ligand>
        <name>GTP</name>
        <dbReference type="ChEBI" id="CHEBI:37565"/>
    </ligand>
</feature>
<evidence type="ECO:0000256" key="1">
    <source>
        <dbReference type="ARBA" id="ARBA00022490"/>
    </source>
</evidence>
<dbReference type="PANTHER" id="PTHR10229">
    <property type="entry name" value="GTP-BINDING PROTEIN HFLX"/>
    <property type="match status" value="1"/>
</dbReference>
<dbReference type="OrthoDB" id="9812272at2"/>
<evidence type="ECO:0000256" key="8">
    <source>
        <dbReference type="PIRSR" id="PIRSR006809-2"/>
    </source>
</evidence>
<sequence length="451" mass="50645">MADPKREELQVKAKRAILVSVISPSSHINKEQALDELKGLVETAGVKVVGTLVQSRENPHPATCLGKGKLAELKSMVKPVDAELIIFDNNLSPSQGRNIEEETGTIIVDRSELILDIFATHAKTYEAKLQVELAQLLYFRPRLKRLWTHLERIEGGVGAGRGPGEKQLETDRRLLDKRVAELKRKLSEVEKRRERTVSNRFQQLTVSLVGYTNAGKSTLMNALTGADVYIADQLFATLDTRTRRWELPHWGEILLSDTVGFVRNLPHHLVASFKSTLEEARQADLLLHVVDSSNPEVEHHIKTVNEVLEEIGIDYSNALLVFNKSDKVEDRSKLDVLRLKYENAITVSAVSGEGLDRLSQAVIDRLASGYVIVEIETPVGNGKLLSQLEEHSLILSREYSSDDTRVTYRARIARRFLPVLKSSEDTEIRIHDDGDQGSPNQLQHEESIHEV</sequence>
<dbReference type="Gene3D" id="6.10.250.2860">
    <property type="match status" value="1"/>
</dbReference>